<dbReference type="Gene3D" id="1.25.40.10">
    <property type="entry name" value="Tetratricopeptide repeat domain"/>
    <property type="match status" value="1"/>
</dbReference>
<protein>
    <submittedName>
        <fullName evidence="1">Uncharacterized protein</fullName>
    </submittedName>
</protein>
<dbReference type="eggNOG" id="COG4783">
    <property type="taxonomic scope" value="Bacteria"/>
</dbReference>
<dbReference type="OrthoDB" id="2364593at2"/>
<reference evidence="1 2" key="1">
    <citation type="journal article" date="2013" name="Genome Announc.">
        <title>Genome Sequence of Sporolactobacillus laevolacticus DSM442, an Efficient Polymer-Grade D-Lactate Producer from Agricultural Waste Cottonseed as a Nitrogen Source.</title>
        <authorList>
            <person name="Wang H."/>
            <person name="Wang L."/>
            <person name="Ju J."/>
            <person name="Yu B."/>
            <person name="Ma Y."/>
        </authorList>
    </citation>
    <scope>NUCLEOTIDE SEQUENCE [LARGE SCALE GENOMIC DNA]</scope>
    <source>
        <strain evidence="1 2">DSM 442</strain>
    </source>
</reference>
<sequence>MKNKGKSSRDDGKLVMFPGLEERLLSKAMLLVEEKKYNEARALFGKMLELDERDVRGLYGWAVCSVELNDYREAEEAVVLLLEEDTPYYYDVFRLYLTILIERKDYKGALHEIVKVSKEKNFPPELKEFLHQMKKFCQLRLHEPAWNEAVIDEKMDDVFSWQREEQKSTQSVDWLALEKADSKNQMLLLRNLADQLRESHLPEIKRFLLDEKQHTEIKTMLLCAIKEGSLTKEIAVKKFGKVYRVHFESEEFLNKSFADQIEMLIRRELDSDNPTLADLAVDMERYFTMNVYPKPISPASVKVWAAVFSIRAMGSSAKEEEYKVLERFGVTEEEYQAAEQMLHEVEGYGIWS</sequence>
<organism evidence="1 2">
    <name type="scientific">Sporolactobacillus laevolacticus DSM 442</name>
    <dbReference type="NCBI Taxonomy" id="1395513"/>
    <lineage>
        <taxon>Bacteria</taxon>
        <taxon>Bacillati</taxon>
        <taxon>Bacillota</taxon>
        <taxon>Bacilli</taxon>
        <taxon>Bacillales</taxon>
        <taxon>Sporolactobacillaceae</taxon>
        <taxon>Sporolactobacillus</taxon>
    </lineage>
</organism>
<dbReference type="InterPro" id="IPR011990">
    <property type="entry name" value="TPR-like_helical_dom_sf"/>
</dbReference>
<dbReference type="PATRIC" id="fig|1395513.3.peg.297"/>
<evidence type="ECO:0000313" key="2">
    <source>
        <dbReference type="Proteomes" id="UP000018296"/>
    </source>
</evidence>
<gene>
    <name evidence="1" type="ORF">P343_01445</name>
</gene>
<name>V6JA95_9BACL</name>
<proteinExistence type="predicted"/>
<dbReference type="Pfam" id="PF14559">
    <property type="entry name" value="TPR_19"/>
    <property type="match status" value="1"/>
</dbReference>
<dbReference type="SUPFAM" id="SSF48452">
    <property type="entry name" value="TPR-like"/>
    <property type="match status" value="1"/>
</dbReference>
<dbReference type="RefSeq" id="WP_023508607.1">
    <property type="nucleotide sequence ID" value="NZ_AWTC01000001.1"/>
</dbReference>
<dbReference type="STRING" id="1395513.P343_01445"/>
<dbReference type="Proteomes" id="UP000018296">
    <property type="component" value="Unassembled WGS sequence"/>
</dbReference>
<dbReference type="EMBL" id="AWTC01000001">
    <property type="protein sequence ID" value="EST13689.1"/>
    <property type="molecule type" value="Genomic_DNA"/>
</dbReference>
<comment type="caution">
    <text evidence="1">The sequence shown here is derived from an EMBL/GenBank/DDBJ whole genome shotgun (WGS) entry which is preliminary data.</text>
</comment>
<dbReference type="AlphaFoldDB" id="V6JA95"/>
<accession>V6JA95</accession>
<keyword evidence="2" id="KW-1185">Reference proteome</keyword>
<evidence type="ECO:0000313" key="1">
    <source>
        <dbReference type="EMBL" id="EST13689.1"/>
    </source>
</evidence>
<dbReference type="SUPFAM" id="SSF116965">
    <property type="entry name" value="Hypothetical protein MPN330"/>
    <property type="match status" value="1"/>
</dbReference>